<sequence>MALGSLLPELGPGGTGRTPLIERVAQWAAEKPEAPAFTFVDYALDPSGAKITLTWDETHRRARAMAARLRQSTEPGERAALLLPQTLEYMMTMLGALYSHVVAVPLFSPDLPGHADRLIGAYRDAEPAVIVTTRSALPHVEKFLADQDVPQPNEIIFAEEVDEELAGQWRDEPIGFDDLAYLQYTSGSTRRPAGVQITHGNVTANAAQLWAGWAPEKPNPELVSWLPLFHDMGLIATMALPLVNGDHAIYTDPVSFIMKPMRWMELIAERPSKNVYTAGPNFAYEYVASMATPEKVARLDLTGLTACLNGAEPIRPSTLSTFAEKFAPAGLRPGAQVPGYGLAEATVFVSADGDDVPPKAIEADRAALTLGELRLYDAEADGGDAEGRADRVSTLVSCGRAVGQIVAIVDPETRTERPDGRVGEIWVHGPNTAPGYWRNSERSQDTFGGELAEPGDLPAGPWMRTGDYGVIHEGDLYVTGRIKDLIIVDGRNHYPQDIEVTTEEAHPAVRTDHVAAFAVQGDDTELLVVVAERNRRVPLARLDLAEVESAVRSAINIEHEMSVHRFVLVEPGAIARTSSGKIARSATRQRFEAGELATTEARLAARGSAGRG</sequence>
<dbReference type="PANTHER" id="PTHR22754:SF32">
    <property type="entry name" value="DISCO-INTERACTING PROTEIN 2"/>
    <property type="match status" value="1"/>
</dbReference>
<evidence type="ECO:0000256" key="4">
    <source>
        <dbReference type="ARBA" id="ARBA00023098"/>
    </source>
</evidence>
<dbReference type="SUPFAM" id="SSF56801">
    <property type="entry name" value="Acetyl-CoA synthetase-like"/>
    <property type="match status" value="1"/>
</dbReference>
<name>A0ABP6CAA9_9ACTN</name>
<dbReference type="Gene3D" id="3.40.50.12780">
    <property type="entry name" value="N-terminal domain of ligase-like"/>
    <property type="match status" value="1"/>
</dbReference>
<feature type="domain" description="AMP-binding enzyme C-terminal" evidence="6">
    <location>
        <begin position="484"/>
        <end position="598"/>
    </location>
</feature>
<dbReference type="Gene3D" id="3.30.300.30">
    <property type="match status" value="1"/>
</dbReference>
<accession>A0ABP6CAA9</accession>
<comment type="similarity">
    <text evidence="1">Belongs to the ATP-dependent AMP-binding enzyme family.</text>
</comment>
<keyword evidence="8" id="KW-1185">Reference proteome</keyword>
<proteinExistence type="inferred from homology"/>
<dbReference type="PANTHER" id="PTHR22754">
    <property type="entry name" value="DISCO-INTERACTING PROTEIN 2 DIP2 -RELATED"/>
    <property type="match status" value="1"/>
</dbReference>
<dbReference type="GO" id="GO:0016874">
    <property type="term" value="F:ligase activity"/>
    <property type="evidence" value="ECO:0007669"/>
    <property type="project" value="UniProtKB-KW"/>
</dbReference>
<dbReference type="RefSeq" id="WP_344544648.1">
    <property type="nucleotide sequence ID" value="NZ_BAAATD010000006.1"/>
</dbReference>
<keyword evidence="3" id="KW-0276">Fatty acid metabolism</keyword>
<evidence type="ECO:0000313" key="8">
    <source>
        <dbReference type="Proteomes" id="UP001501509"/>
    </source>
</evidence>
<dbReference type="Pfam" id="PF23024">
    <property type="entry name" value="AMP-dom_DIP2-like"/>
    <property type="match status" value="1"/>
</dbReference>
<dbReference type="CDD" id="cd05931">
    <property type="entry name" value="FAAL"/>
    <property type="match status" value="1"/>
</dbReference>
<evidence type="ECO:0000259" key="6">
    <source>
        <dbReference type="Pfam" id="PF23024"/>
    </source>
</evidence>
<dbReference type="Pfam" id="PF00501">
    <property type="entry name" value="AMP-binding"/>
    <property type="match status" value="1"/>
</dbReference>
<evidence type="ECO:0000256" key="1">
    <source>
        <dbReference type="ARBA" id="ARBA00006432"/>
    </source>
</evidence>
<evidence type="ECO:0000259" key="5">
    <source>
        <dbReference type="Pfam" id="PF00501"/>
    </source>
</evidence>
<comment type="caution">
    <text evidence="7">The sequence shown here is derived from an EMBL/GenBank/DDBJ whole genome shotgun (WGS) entry which is preliminary data.</text>
</comment>
<protein>
    <submittedName>
        <fullName evidence="7">Fatty acyl-AMP ligase</fullName>
    </submittedName>
</protein>
<dbReference type="InterPro" id="IPR042099">
    <property type="entry name" value="ANL_N_sf"/>
</dbReference>
<dbReference type="InterPro" id="IPR040097">
    <property type="entry name" value="FAAL/FAAC"/>
</dbReference>
<dbReference type="Proteomes" id="UP001501509">
    <property type="component" value="Unassembled WGS sequence"/>
</dbReference>
<organism evidence="7 8">
    <name type="scientific">Actinomadura fulvescens</name>
    <dbReference type="NCBI Taxonomy" id="46160"/>
    <lineage>
        <taxon>Bacteria</taxon>
        <taxon>Bacillati</taxon>
        <taxon>Actinomycetota</taxon>
        <taxon>Actinomycetes</taxon>
        <taxon>Streptosporangiales</taxon>
        <taxon>Thermomonosporaceae</taxon>
        <taxon>Actinomadura</taxon>
    </lineage>
</organism>
<dbReference type="InterPro" id="IPR025110">
    <property type="entry name" value="AMP-bd_C"/>
</dbReference>
<feature type="domain" description="AMP-dependent synthetase/ligase" evidence="5">
    <location>
        <begin position="25"/>
        <end position="437"/>
    </location>
</feature>
<evidence type="ECO:0000256" key="2">
    <source>
        <dbReference type="ARBA" id="ARBA00022598"/>
    </source>
</evidence>
<keyword evidence="2 7" id="KW-0436">Ligase</keyword>
<dbReference type="EMBL" id="BAAATD010000006">
    <property type="protein sequence ID" value="GAA2609940.1"/>
    <property type="molecule type" value="Genomic_DNA"/>
</dbReference>
<dbReference type="InterPro" id="IPR000873">
    <property type="entry name" value="AMP-dep_synth/lig_dom"/>
</dbReference>
<dbReference type="InterPro" id="IPR045851">
    <property type="entry name" value="AMP-bd_C_sf"/>
</dbReference>
<evidence type="ECO:0000313" key="7">
    <source>
        <dbReference type="EMBL" id="GAA2609940.1"/>
    </source>
</evidence>
<evidence type="ECO:0000256" key="3">
    <source>
        <dbReference type="ARBA" id="ARBA00022832"/>
    </source>
</evidence>
<gene>
    <name evidence="7" type="ORF">GCM10010411_50410</name>
</gene>
<keyword evidence="4" id="KW-0443">Lipid metabolism</keyword>
<reference evidence="8" key="1">
    <citation type="journal article" date="2019" name="Int. J. Syst. Evol. Microbiol.">
        <title>The Global Catalogue of Microorganisms (GCM) 10K type strain sequencing project: providing services to taxonomists for standard genome sequencing and annotation.</title>
        <authorList>
            <consortium name="The Broad Institute Genomics Platform"/>
            <consortium name="The Broad Institute Genome Sequencing Center for Infectious Disease"/>
            <person name="Wu L."/>
            <person name="Ma J."/>
        </authorList>
    </citation>
    <scope>NUCLEOTIDE SEQUENCE [LARGE SCALE GENOMIC DNA]</scope>
    <source>
        <strain evidence="8">JCM 6833</strain>
    </source>
</reference>